<evidence type="ECO:0000313" key="3">
    <source>
        <dbReference type="EMBL" id="MEJ8574031.1"/>
    </source>
</evidence>
<dbReference type="PROSITE" id="PS51318">
    <property type="entry name" value="TAT"/>
    <property type="match status" value="1"/>
</dbReference>
<dbReference type="RefSeq" id="WP_340331735.1">
    <property type="nucleotide sequence ID" value="NZ_JAZHOF010000010.1"/>
</dbReference>
<name>A0AAW9S2H5_9HYPH</name>
<dbReference type="Proteomes" id="UP001378188">
    <property type="component" value="Unassembled WGS sequence"/>
</dbReference>
<keyword evidence="1" id="KW-0732">Signal</keyword>
<protein>
    <submittedName>
        <fullName evidence="3">Beta-1,3-glucanase family protein</fullName>
    </submittedName>
</protein>
<dbReference type="PANTHER" id="PTHR38165:SF1">
    <property type="entry name" value="GLUCANASE B"/>
    <property type="match status" value="1"/>
</dbReference>
<feature type="signal peptide" evidence="1">
    <location>
        <begin position="1"/>
        <end position="30"/>
    </location>
</feature>
<keyword evidence="4" id="KW-1185">Reference proteome</keyword>
<dbReference type="InterPro" id="IPR037398">
    <property type="entry name" value="Glyco_hydro_64_fam"/>
</dbReference>
<gene>
    <name evidence="3" type="ORF">V3328_21270</name>
</gene>
<dbReference type="Pfam" id="PF16483">
    <property type="entry name" value="Glyco_hydro_64"/>
    <property type="match status" value="1"/>
</dbReference>
<feature type="domain" description="GH64" evidence="2">
    <location>
        <begin position="37"/>
        <end position="417"/>
    </location>
</feature>
<sequence length="420" mass="45558">MKRLQNRLSVLGIAVATALLAALAAAPAEAKSNNKGMSTIPLKVVNKSGQSGKLYVLVIGQSGSDWYYVKDKSGNVTKFADNLGYSAYGLKFGSQQKFTLRIPELVHSRVYFSFGQKIQLNTGSTGAPSSPAGWTSTDPNYNTLFDWFEYGWQVQDPPISTLPPNATLLNGNQTEVDMMGIPMLYTFKGVDANNSKTTVKGGFSQKGARTKIFNAMKKAGLPWSHLVIDTRGGQPLREISPYNGIDSGRFSPTQLDAYINSVWSKYTGSKKLKANTTGPDQSFTGSVNGSGVLVFTRSTGGTISFPKPTTEEAYRGQFTATLSDPSDGDLNTAAGELVTMLQATFMRTTILAKGNISNCPTPGKAYYKNAPVNQYSKIIHEYAYQKKAYGFGYDDVCNQSSDGQVFQPTKVILNIPPFDK</sequence>
<dbReference type="PANTHER" id="PTHR38165">
    <property type="match status" value="1"/>
</dbReference>
<dbReference type="InterPro" id="IPR042517">
    <property type="entry name" value="Glyco_hydro_64_N_2"/>
</dbReference>
<comment type="caution">
    <text evidence="3">The sequence shown here is derived from an EMBL/GenBank/DDBJ whole genome shotgun (WGS) entry which is preliminary data.</text>
</comment>
<dbReference type="EMBL" id="JAZHOF010000010">
    <property type="protein sequence ID" value="MEJ8574031.1"/>
    <property type="molecule type" value="Genomic_DNA"/>
</dbReference>
<dbReference type="AlphaFoldDB" id="A0AAW9S2H5"/>
<evidence type="ECO:0000313" key="4">
    <source>
        <dbReference type="Proteomes" id="UP001378188"/>
    </source>
</evidence>
<accession>A0AAW9S2H5</accession>
<dbReference type="InterPro" id="IPR006311">
    <property type="entry name" value="TAT_signal"/>
</dbReference>
<evidence type="ECO:0000256" key="1">
    <source>
        <dbReference type="SAM" id="SignalP"/>
    </source>
</evidence>
<proteinExistence type="predicted"/>
<reference evidence="3 4" key="1">
    <citation type="submission" date="2024-02" db="EMBL/GenBank/DDBJ databases">
        <title>Genome analysis and characterization of Microbaculum marinisediminis sp. nov., isolated from marine sediment.</title>
        <authorList>
            <person name="Du Z.-J."/>
            <person name="Ye Y.-Q."/>
            <person name="Zhang Z.-R."/>
            <person name="Yuan S.-M."/>
            <person name="Zhang X.-Y."/>
        </authorList>
    </citation>
    <scope>NUCLEOTIDE SEQUENCE [LARGE SCALE GENOMIC DNA]</scope>
    <source>
        <strain evidence="3 4">SDUM1044001</strain>
    </source>
</reference>
<organism evidence="3 4">
    <name type="scientific">Microbaculum marinum</name>
    <dbReference type="NCBI Taxonomy" id="1764581"/>
    <lineage>
        <taxon>Bacteria</taxon>
        <taxon>Pseudomonadati</taxon>
        <taxon>Pseudomonadota</taxon>
        <taxon>Alphaproteobacteria</taxon>
        <taxon>Hyphomicrobiales</taxon>
        <taxon>Tepidamorphaceae</taxon>
        <taxon>Microbaculum</taxon>
    </lineage>
</organism>
<dbReference type="InterPro" id="IPR037176">
    <property type="entry name" value="Osmotin/thaumatin-like_sf"/>
</dbReference>
<feature type="chain" id="PRO_5043723788" evidence="1">
    <location>
        <begin position="31"/>
        <end position="420"/>
    </location>
</feature>
<dbReference type="InterPro" id="IPR032477">
    <property type="entry name" value="Glyco_hydro_64"/>
</dbReference>
<dbReference type="Gene3D" id="3.30.920.50">
    <property type="entry name" value="Beta-1,3-glucanase, C-terminal domain"/>
    <property type="match status" value="1"/>
</dbReference>
<dbReference type="Gene3D" id="2.60.110.10">
    <property type="entry name" value="Thaumatin"/>
    <property type="match status" value="1"/>
</dbReference>
<dbReference type="PROSITE" id="PS52006">
    <property type="entry name" value="GH64"/>
    <property type="match status" value="1"/>
</dbReference>
<evidence type="ECO:0000259" key="2">
    <source>
        <dbReference type="PROSITE" id="PS52006"/>
    </source>
</evidence>